<organism evidence="2 3">
    <name type="scientific">Clostridium cylindrosporum DSM 605</name>
    <dbReference type="NCBI Taxonomy" id="1121307"/>
    <lineage>
        <taxon>Bacteria</taxon>
        <taxon>Bacillati</taxon>
        <taxon>Bacillota</taxon>
        <taxon>Clostridia</taxon>
        <taxon>Eubacteriales</taxon>
        <taxon>Clostridiaceae</taxon>
        <taxon>Clostridium</taxon>
    </lineage>
</organism>
<proteinExistence type="inferred from homology"/>
<evidence type="ECO:0000256" key="1">
    <source>
        <dbReference type="ARBA" id="ARBA00008007"/>
    </source>
</evidence>
<accession>A0A0J8G722</accession>
<sequence>MGKWLYKRIKYLLSSLLEIIYTEDRVCFICESHIEEAFPICDNCNSYLPYLDKSVLEYNTILKNTYSIFEFQGKIKEMVYGLKYNKEVDKAKIIGDIMARFIEKEDISIDIIIPIPMHRDKLLERGYNHSLLIAKRIGSVTGIPVETSLEKVKNTPNQVLLSGEERWYNVRGSLKCNTLYKNKNILLIDDVVTTCATAHFAALEIGEDNNVSLLSFATTKKF</sequence>
<dbReference type="Gene3D" id="3.40.50.2020">
    <property type="match status" value="1"/>
</dbReference>
<dbReference type="EMBL" id="LFVU01000001">
    <property type="protein sequence ID" value="KMT23381.1"/>
    <property type="molecule type" value="Genomic_DNA"/>
</dbReference>
<dbReference type="OrthoDB" id="9779910at2"/>
<dbReference type="InterPro" id="IPR000836">
    <property type="entry name" value="PRTase_dom"/>
</dbReference>
<dbReference type="PANTHER" id="PTHR47505:SF1">
    <property type="entry name" value="DNA UTILIZATION PROTEIN YHGH"/>
    <property type="match status" value="1"/>
</dbReference>
<gene>
    <name evidence="2" type="ORF">CLCY_8c01180</name>
</gene>
<name>A0A0J8G722_CLOCY</name>
<dbReference type="Proteomes" id="UP000036756">
    <property type="component" value="Unassembled WGS sequence"/>
</dbReference>
<reference evidence="2 3" key="1">
    <citation type="submission" date="2015-06" db="EMBL/GenBank/DDBJ databases">
        <title>Draft genome sequence of the purine-degrading Clostridium cylindrosporum HC-1 (DSM 605).</title>
        <authorList>
            <person name="Poehlein A."/>
            <person name="Schiel-Bengelsdorf B."/>
            <person name="Bengelsdorf F."/>
            <person name="Daniel R."/>
            <person name="Duerre P."/>
        </authorList>
    </citation>
    <scope>NUCLEOTIDE SEQUENCE [LARGE SCALE GENOMIC DNA]</scope>
    <source>
        <strain evidence="2 3">DSM 605</strain>
    </source>
</reference>
<comment type="similarity">
    <text evidence="1">Belongs to the ComF/GntX family.</text>
</comment>
<evidence type="ECO:0000313" key="3">
    <source>
        <dbReference type="Proteomes" id="UP000036756"/>
    </source>
</evidence>
<keyword evidence="2" id="KW-0328">Glycosyltransferase</keyword>
<comment type="caution">
    <text evidence="2">The sequence shown here is derived from an EMBL/GenBank/DDBJ whole genome shotgun (WGS) entry which is preliminary data.</text>
</comment>
<dbReference type="RefSeq" id="WP_048569194.1">
    <property type="nucleotide sequence ID" value="NZ_LFVU01000001.1"/>
</dbReference>
<dbReference type="InterPro" id="IPR051910">
    <property type="entry name" value="ComF/GntX_DNA_util-trans"/>
</dbReference>
<dbReference type="GO" id="GO:0016757">
    <property type="term" value="F:glycosyltransferase activity"/>
    <property type="evidence" value="ECO:0007669"/>
    <property type="project" value="UniProtKB-KW"/>
</dbReference>
<dbReference type="PATRIC" id="fig|1121307.3.peg.2574"/>
<dbReference type="SUPFAM" id="SSF53271">
    <property type="entry name" value="PRTase-like"/>
    <property type="match status" value="1"/>
</dbReference>
<dbReference type="PANTHER" id="PTHR47505">
    <property type="entry name" value="DNA UTILIZATION PROTEIN YHGH"/>
    <property type="match status" value="1"/>
</dbReference>
<dbReference type="InterPro" id="IPR029057">
    <property type="entry name" value="PRTase-like"/>
</dbReference>
<keyword evidence="2" id="KW-0808">Transferase</keyword>
<keyword evidence="3" id="KW-1185">Reference proteome</keyword>
<dbReference type="CDD" id="cd06223">
    <property type="entry name" value="PRTases_typeI"/>
    <property type="match status" value="1"/>
</dbReference>
<dbReference type="AlphaFoldDB" id="A0A0J8G722"/>
<dbReference type="STRING" id="1121307.CLCY_8c01180"/>
<protein>
    <submittedName>
        <fullName evidence="2">Phosphoribosyltransferase</fullName>
    </submittedName>
</protein>
<evidence type="ECO:0000313" key="2">
    <source>
        <dbReference type="EMBL" id="KMT23381.1"/>
    </source>
</evidence>